<dbReference type="KEGG" id="lfp:Y981_01115"/>
<gene>
    <name evidence="2" type="ORF">Y981_01115</name>
</gene>
<name>A0A059XS37_9BACT</name>
<protein>
    <recommendedName>
        <fullName evidence="1">GGDEF domain-containing protein</fullName>
    </recommendedName>
</protein>
<evidence type="ECO:0000313" key="2">
    <source>
        <dbReference type="EMBL" id="AIA31404.1"/>
    </source>
</evidence>
<dbReference type="Proteomes" id="UP000027059">
    <property type="component" value="Chromosome"/>
</dbReference>
<dbReference type="RefSeq" id="WP_038504324.1">
    <property type="nucleotide sequence ID" value="NZ_CP007243.1"/>
</dbReference>
<dbReference type="SUPFAM" id="SSF55073">
    <property type="entry name" value="Nucleotide cyclase"/>
    <property type="match status" value="1"/>
</dbReference>
<organism evidence="2 3">
    <name type="scientific">Leptospirillum ferriphilum YSK</name>
    <dbReference type="NCBI Taxonomy" id="1441628"/>
    <lineage>
        <taxon>Bacteria</taxon>
        <taxon>Pseudomonadati</taxon>
        <taxon>Nitrospirota</taxon>
        <taxon>Nitrospiria</taxon>
        <taxon>Nitrospirales</taxon>
        <taxon>Nitrospiraceae</taxon>
        <taxon>Leptospirillum</taxon>
    </lineage>
</organism>
<dbReference type="InterPro" id="IPR029787">
    <property type="entry name" value="Nucleotide_cyclase"/>
</dbReference>
<dbReference type="InterPro" id="IPR043128">
    <property type="entry name" value="Rev_trsase/Diguanyl_cyclase"/>
</dbReference>
<reference evidence="2 3" key="2">
    <citation type="journal article" date="2015" name="Biomed. Res. Int.">
        <title>Effects of Arsenite Resistance on the Growth and Functional Gene Expression of Leptospirillum ferriphilum and Acidithiobacillus thiooxidans in Pure Culture and Coculture.</title>
        <authorList>
            <person name="Jiang H."/>
            <person name="Liang Y."/>
            <person name="Yin H."/>
            <person name="Xiao Y."/>
            <person name="Guo X."/>
            <person name="Xu Y."/>
            <person name="Hu Q."/>
            <person name="Liu H."/>
            <person name="Liu X."/>
        </authorList>
    </citation>
    <scope>NUCLEOTIDE SEQUENCE [LARGE SCALE GENOMIC DNA]</scope>
    <source>
        <strain evidence="2 3">YSK</strain>
    </source>
</reference>
<dbReference type="AlphaFoldDB" id="A0A059XS37"/>
<dbReference type="OrthoDB" id="9884122at2"/>
<dbReference type="InterPro" id="IPR000160">
    <property type="entry name" value="GGDEF_dom"/>
</dbReference>
<dbReference type="Gene3D" id="3.30.70.270">
    <property type="match status" value="1"/>
</dbReference>
<sequence length="436" mass="49069">MAIQLRHPTLRNMVPMLRELDGYLDLHRIGFALSDPVGLLYSANTFFLEKAGNVSLQTTPLSEILRIWKQKRGPSPDRILDEWLAPPPLRRPGVWGGKLPKAASQQDADLELFRIPLSLSRSGILYLFQPTLSESPHSLIEHFQILRKSFLLVLLDLLDYSVLLKAFRDTGSQDRLNTVLLSTTPRFQTGSSFLKIETENQMTGRTPPGTVLHSTILPHNPPLAVARRGYFSRPDPSGPLVFHLPLFGESSFYGWALFALSEDTHRKTLLRKRATGAEALSDGLHRIRLDLFFDPLLEKHSESGFYSERGIRQILQDLMSPEGTRECFALVGLSLDSPDGEIPLLELLSKVSRKTDLVGRLSSREYVVILMDAAQGRAARALERFRQVLDMHSRKDYRIRLRLGMTIFPDTPATPVRMIRSSFLHSTVSIGVTGSP</sequence>
<keyword evidence="3" id="KW-1185">Reference proteome</keyword>
<dbReference type="EMBL" id="CP007243">
    <property type="protein sequence ID" value="AIA31404.1"/>
    <property type="molecule type" value="Genomic_DNA"/>
</dbReference>
<accession>A0A059XS37</accession>
<reference evidence="3" key="1">
    <citation type="submission" date="2014-02" db="EMBL/GenBank/DDBJ databases">
        <title>Complete genome sequence and comparative genomic analysis of the nitrogen-fixing bacterium Leptospirillum ferriphilum YSK.</title>
        <authorList>
            <person name="Guo X."/>
            <person name="Yin H."/>
            <person name="Liang Y."/>
            <person name="Hu Q."/>
            <person name="Ma L."/>
            <person name="Xiao Y."/>
            <person name="Zhang X."/>
            <person name="Qiu G."/>
            <person name="Liu X."/>
        </authorList>
    </citation>
    <scope>NUCLEOTIDE SEQUENCE [LARGE SCALE GENOMIC DNA]</scope>
    <source>
        <strain evidence="3">YSK</strain>
    </source>
</reference>
<evidence type="ECO:0000259" key="1">
    <source>
        <dbReference type="PROSITE" id="PS50887"/>
    </source>
</evidence>
<feature type="domain" description="GGDEF" evidence="1">
    <location>
        <begin position="326"/>
        <end position="436"/>
    </location>
</feature>
<evidence type="ECO:0000313" key="3">
    <source>
        <dbReference type="Proteomes" id="UP000027059"/>
    </source>
</evidence>
<dbReference type="PROSITE" id="PS50887">
    <property type="entry name" value="GGDEF"/>
    <property type="match status" value="1"/>
</dbReference>
<dbReference type="HOGENOM" id="CLU_628219_0_0_0"/>
<proteinExistence type="predicted"/>